<keyword evidence="2" id="KW-1185">Reference proteome</keyword>
<reference evidence="2" key="1">
    <citation type="journal article" date="2019" name="Int. J. Syst. Evol. Microbiol.">
        <title>The Global Catalogue of Microorganisms (GCM) 10K type strain sequencing project: providing services to taxonomists for standard genome sequencing and annotation.</title>
        <authorList>
            <consortium name="The Broad Institute Genomics Platform"/>
            <consortium name="The Broad Institute Genome Sequencing Center for Infectious Disease"/>
            <person name="Wu L."/>
            <person name="Ma J."/>
        </authorList>
    </citation>
    <scope>NUCLEOTIDE SEQUENCE [LARGE SCALE GENOMIC DNA]</scope>
    <source>
        <strain evidence="2">KCTC 33576</strain>
    </source>
</reference>
<sequence>MSTYTLYPTNVHIDAKTGQQVAANGTRSHIKLIGFHDGTDPLHSPVVLTFPQFQAAPSLAIGLFPVFQDGYGDKSTQSAPVSDVRQPTPPHIVHITNPRVPITKLAKGYEARCHHCEWTMAGTIRAYLDEQAKYHRHQHRTAPAHAASHS</sequence>
<name>A0ABW5XBY8_9MICO</name>
<proteinExistence type="predicted"/>
<comment type="caution">
    <text evidence="1">The sequence shown here is derived from an EMBL/GenBank/DDBJ whole genome shotgun (WGS) entry which is preliminary data.</text>
</comment>
<accession>A0ABW5XBY8</accession>
<dbReference type="RefSeq" id="WP_377464814.1">
    <property type="nucleotide sequence ID" value="NZ_JBHUOP010000001.1"/>
</dbReference>
<dbReference type="Proteomes" id="UP001597391">
    <property type="component" value="Unassembled WGS sequence"/>
</dbReference>
<dbReference type="EMBL" id="JBHUOP010000001">
    <property type="protein sequence ID" value="MFD2839357.1"/>
    <property type="molecule type" value="Genomic_DNA"/>
</dbReference>
<protein>
    <submittedName>
        <fullName evidence="1">Uncharacterized protein</fullName>
    </submittedName>
</protein>
<evidence type="ECO:0000313" key="1">
    <source>
        <dbReference type="EMBL" id="MFD2839357.1"/>
    </source>
</evidence>
<organism evidence="1 2">
    <name type="scientific">Populibacterium corticicola</name>
    <dbReference type="NCBI Taxonomy" id="1812826"/>
    <lineage>
        <taxon>Bacteria</taxon>
        <taxon>Bacillati</taxon>
        <taxon>Actinomycetota</taxon>
        <taxon>Actinomycetes</taxon>
        <taxon>Micrococcales</taxon>
        <taxon>Jonesiaceae</taxon>
        <taxon>Populibacterium</taxon>
    </lineage>
</organism>
<gene>
    <name evidence="1" type="ORF">ACFSYH_02065</name>
</gene>
<evidence type="ECO:0000313" key="2">
    <source>
        <dbReference type="Proteomes" id="UP001597391"/>
    </source>
</evidence>